<reference evidence="3" key="1">
    <citation type="submission" date="2024-07" db="EMBL/GenBank/DDBJ databases">
        <title>Two chromosome-level genome assemblies of Korean endemic species Abeliophyllum distichum and Forsythia ovata (Oleaceae).</title>
        <authorList>
            <person name="Jang H."/>
        </authorList>
    </citation>
    <scope>NUCLEOTIDE SEQUENCE [LARGE SCALE GENOMIC DNA]</scope>
</reference>
<name>A0ABD1T191_9LAMI</name>
<dbReference type="InterPro" id="IPR007321">
    <property type="entry name" value="Transposase_28"/>
</dbReference>
<gene>
    <name evidence="2" type="ORF">Adt_22044</name>
</gene>
<comment type="caution">
    <text evidence="2">The sequence shown here is derived from an EMBL/GenBank/DDBJ whole genome shotgun (WGS) entry which is preliminary data.</text>
</comment>
<dbReference type="EMBL" id="JBFOLK010000006">
    <property type="protein sequence ID" value="KAL2506423.1"/>
    <property type="molecule type" value="Genomic_DNA"/>
</dbReference>
<protein>
    <recommendedName>
        <fullName evidence="1">Transposase (putative) gypsy type domain-containing protein</fullName>
    </recommendedName>
</protein>
<organism evidence="2 3">
    <name type="scientific">Abeliophyllum distichum</name>
    <dbReference type="NCBI Taxonomy" id="126358"/>
    <lineage>
        <taxon>Eukaryota</taxon>
        <taxon>Viridiplantae</taxon>
        <taxon>Streptophyta</taxon>
        <taxon>Embryophyta</taxon>
        <taxon>Tracheophyta</taxon>
        <taxon>Spermatophyta</taxon>
        <taxon>Magnoliopsida</taxon>
        <taxon>eudicotyledons</taxon>
        <taxon>Gunneridae</taxon>
        <taxon>Pentapetalae</taxon>
        <taxon>asterids</taxon>
        <taxon>lamiids</taxon>
        <taxon>Lamiales</taxon>
        <taxon>Oleaceae</taxon>
        <taxon>Forsythieae</taxon>
        <taxon>Abeliophyllum</taxon>
    </lineage>
</organism>
<feature type="domain" description="Transposase (putative) gypsy type" evidence="1">
    <location>
        <begin position="99"/>
        <end position="158"/>
    </location>
</feature>
<dbReference type="Pfam" id="PF04195">
    <property type="entry name" value="Transposase_28"/>
    <property type="match status" value="1"/>
</dbReference>
<dbReference type="Proteomes" id="UP001604336">
    <property type="component" value="Unassembled WGS sequence"/>
</dbReference>
<evidence type="ECO:0000313" key="3">
    <source>
        <dbReference type="Proteomes" id="UP001604336"/>
    </source>
</evidence>
<keyword evidence="3" id="KW-1185">Reference proteome</keyword>
<sequence>MRCSLMCLRRWRAFCLFEAVDVNTDKVMAITLAPSLRKAEDLYRADIVRWAALDVPLIMVVEDMKLLREAYKVPSDIELMLPEPNERACVPRMGCTTLHLNAFVSGMCLPLHPFFRRLLRAYDLAPTQVAPNGWSQMVGGLYLWFSHSFDKEMPLHAFQTIYQPKNLPRKKGREEEPG</sequence>
<proteinExistence type="predicted"/>
<accession>A0ABD1T191</accession>
<evidence type="ECO:0000313" key="2">
    <source>
        <dbReference type="EMBL" id="KAL2506423.1"/>
    </source>
</evidence>
<evidence type="ECO:0000259" key="1">
    <source>
        <dbReference type="Pfam" id="PF04195"/>
    </source>
</evidence>
<dbReference type="AlphaFoldDB" id="A0ABD1T191"/>